<gene>
    <name evidence="2" type="ORF">MKW94_003697</name>
</gene>
<feature type="compositionally biased region" description="Gly residues" evidence="1">
    <location>
        <begin position="428"/>
        <end position="437"/>
    </location>
</feature>
<dbReference type="EMBL" id="JAJJMA010258688">
    <property type="protein sequence ID" value="MCL7044490.1"/>
    <property type="molecule type" value="Genomic_DNA"/>
</dbReference>
<feature type="compositionally biased region" description="Low complexity" evidence="1">
    <location>
        <begin position="270"/>
        <end position="282"/>
    </location>
</feature>
<feature type="compositionally biased region" description="Basic residues" evidence="1">
    <location>
        <begin position="455"/>
        <end position="465"/>
    </location>
</feature>
<dbReference type="PANTHER" id="PTHR31722:SF0">
    <property type="entry name" value="OS06G0675200 PROTEIN"/>
    <property type="match status" value="1"/>
</dbReference>
<feature type="region of interest" description="Disordered" evidence="1">
    <location>
        <begin position="48"/>
        <end position="67"/>
    </location>
</feature>
<dbReference type="PANTHER" id="PTHR31722">
    <property type="entry name" value="OS06G0675200 PROTEIN"/>
    <property type="match status" value="1"/>
</dbReference>
<feature type="compositionally biased region" description="Low complexity" evidence="1">
    <location>
        <begin position="216"/>
        <end position="227"/>
    </location>
</feature>
<proteinExistence type="predicted"/>
<comment type="caution">
    <text evidence="2">The sequence shown here is derived from an EMBL/GenBank/DDBJ whole genome shotgun (WGS) entry which is preliminary data.</text>
</comment>
<dbReference type="Proteomes" id="UP001177140">
    <property type="component" value="Unassembled WGS sequence"/>
</dbReference>
<keyword evidence="3" id="KW-1185">Reference proteome</keyword>
<sequence>MASAACVNNVGMLPEGFLDCTSYNPSSSPYGWFSPRISFSRDFVEEESKKASSSSSSPSKQQKKMVNLTVDEEGEDLEEVVLVGSLKNELIQKVGSSKDFGFGDFEFRLEEDPVKMLAADELFSDGKLVPRQLNTMRNPVIAADSSTSEEEEIITNSVPETAKAFRRMEITDAELYLFSPKAPRCSSRWKELLGLKRSNLNNNQNPKTHDQNQKISGSSSSSSSLRSGALKHFLNRNNPKSLSQSLDSSLNLPLLRDSDSSEILNNLPTSLSSSSSSSASSSQDEHPRFSLDSDPKHMSQISLNRNPPHRVRLSSSKSRPPTGSSSASTSETIQQQHTSVRARSSMHRVSSSDQSSNQSIIGLTIDSPRMNSSGKIVFQSLERSSSSPSTFNGGPRVKHRGVERSYSANVRVTPVLNVPVCSLRGSSKSGGGGGGSVFGFLSTPQKNNGSTSTRNHLHHHTHRNRSSSATATNSITDRN</sequence>
<organism evidence="2 3">
    <name type="scientific">Papaver nudicaule</name>
    <name type="common">Iceland poppy</name>
    <dbReference type="NCBI Taxonomy" id="74823"/>
    <lineage>
        <taxon>Eukaryota</taxon>
        <taxon>Viridiplantae</taxon>
        <taxon>Streptophyta</taxon>
        <taxon>Embryophyta</taxon>
        <taxon>Tracheophyta</taxon>
        <taxon>Spermatophyta</taxon>
        <taxon>Magnoliopsida</taxon>
        <taxon>Ranunculales</taxon>
        <taxon>Papaveraceae</taxon>
        <taxon>Papaveroideae</taxon>
        <taxon>Papaver</taxon>
    </lineage>
</organism>
<protein>
    <submittedName>
        <fullName evidence="2">Uncharacterized protein</fullName>
    </submittedName>
</protein>
<evidence type="ECO:0000256" key="1">
    <source>
        <dbReference type="SAM" id="MobiDB-lite"/>
    </source>
</evidence>
<feature type="compositionally biased region" description="Polar residues" evidence="1">
    <location>
        <begin position="469"/>
        <end position="479"/>
    </location>
</feature>
<feature type="region of interest" description="Disordered" evidence="1">
    <location>
        <begin position="198"/>
        <end position="227"/>
    </location>
</feature>
<feature type="compositionally biased region" description="Low complexity" evidence="1">
    <location>
        <begin position="314"/>
        <end position="330"/>
    </location>
</feature>
<evidence type="ECO:0000313" key="2">
    <source>
        <dbReference type="EMBL" id="MCL7044490.1"/>
    </source>
</evidence>
<feature type="region of interest" description="Disordered" evidence="1">
    <location>
        <begin position="265"/>
        <end position="358"/>
    </location>
</feature>
<reference evidence="2" key="1">
    <citation type="submission" date="2022-03" db="EMBL/GenBank/DDBJ databases">
        <title>A functionally conserved STORR gene fusion in Papaver species that diverged 16.8 million years ago.</title>
        <authorList>
            <person name="Catania T."/>
        </authorList>
    </citation>
    <scope>NUCLEOTIDE SEQUENCE</scope>
    <source>
        <strain evidence="2">S-191538</strain>
    </source>
</reference>
<feature type="compositionally biased region" description="Polar residues" evidence="1">
    <location>
        <begin position="331"/>
        <end position="342"/>
    </location>
</feature>
<feature type="region of interest" description="Disordered" evidence="1">
    <location>
        <begin position="425"/>
        <end position="479"/>
    </location>
</feature>
<feature type="compositionally biased region" description="Basic and acidic residues" evidence="1">
    <location>
        <begin position="283"/>
        <end position="297"/>
    </location>
</feature>
<accession>A0AA42AYI5</accession>
<dbReference type="AlphaFoldDB" id="A0AA42AYI5"/>
<name>A0AA42AYI5_PAPNU</name>
<feature type="compositionally biased region" description="Low complexity" evidence="1">
    <location>
        <begin position="51"/>
        <end position="60"/>
    </location>
</feature>
<evidence type="ECO:0000313" key="3">
    <source>
        <dbReference type="Proteomes" id="UP001177140"/>
    </source>
</evidence>